<feature type="transmembrane region" description="Helical" evidence="1">
    <location>
        <begin position="50"/>
        <end position="72"/>
    </location>
</feature>
<accession>A0A316XC28</accession>
<keyword evidence="1" id="KW-0472">Membrane</keyword>
<feature type="transmembrane region" description="Helical" evidence="1">
    <location>
        <begin position="110"/>
        <end position="129"/>
    </location>
</feature>
<evidence type="ECO:0000313" key="2">
    <source>
        <dbReference type="EMBL" id="PWN68908.1"/>
    </source>
</evidence>
<feature type="transmembrane region" description="Helical" evidence="1">
    <location>
        <begin position="7"/>
        <end position="30"/>
    </location>
</feature>
<feature type="transmembrane region" description="Helical" evidence="1">
    <location>
        <begin position="79"/>
        <end position="98"/>
    </location>
</feature>
<dbReference type="AlphaFoldDB" id="A0A316XC28"/>
<sequence length="137" mass="16218">MSKRKFILLSILKTWGISTLISIVFLIIFLSLTKEVRERPRNCDMSGLAYVFVIFWITLMSLVSLSSLFSVLKQFQKRIMTGICWFLLPVIALCYSFFAVSDGKINGQEIFVFLIMNLPWMVVWIFYYYRFISLFKY</sequence>
<proteinExistence type="predicted"/>
<organism evidence="2 3">
    <name type="scientific">Chryseobacterium phosphatilyticum</name>
    <dbReference type="NCBI Taxonomy" id="475075"/>
    <lineage>
        <taxon>Bacteria</taxon>
        <taxon>Pseudomonadati</taxon>
        <taxon>Bacteroidota</taxon>
        <taxon>Flavobacteriia</taxon>
        <taxon>Flavobacteriales</taxon>
        <taxon>Weeksellaceae</taxon>
        <taxon>Chryseobacterium group</taxon>
        <taxon>Chryseobacterium</taxon>
    </lineage>
</organism>
<reference evidence="2 3" key="1">
    <citation type="submission" date="2018-04" db="EMBL/GenBank/DDBJ databases">
        <title>Draft Genome Sequence of Phosphate-Solubilizing Chryseobacterium sp. ISE14 that is a Biocontrol and Plant Growth-Promoting Rhizobacterium Isolated from Cucumber.</title>
        <authorList>
            <person name="Jeong J.-J."/>
            <person name="Sang M.K."/>
            <person name="Choi I.-G."/>
            <person name="Kim K.D."/>
        </authorList>
    </citation>
    <scope>NUCLEOTIDE SEQUENCE [LARGE SCALE GENOMIC DNA]</scope>
    <source>
        <strain evidence="2 3">ISE14</strain>
    </source>
</reference>
<keyword evidence="1" id="KW-0812">Transmembrane</keyword>
<keyword evidence="1" id="KW-1133">Transmembrane helix</keyword>
<dbReference type="OrthoDB" id="1261882at2"/>
<keyword evidence="3" id="KW-1185">Reference proteome</keyword>
<dbReference type="EMBL" id="PPED02000003">
    <property type="protein sequence ID" value="PWN68908.1"/>
    <property type="molecule type" value="Genomic_DNA"/>
</dbReference>
<evidence type="ECO:0000313" key="3">
    <source>
        <dbReference type="Proteomes" id="UP000236594"/>
    </source>
</evidence>
<evidence type="ECO:0000256" key="1">
    <source>
        <dbReference type="SAM" id="Phobius"/>
    </source>
</evidence>
<gene>
    <name evidence="2" type="ORF">C1631_012590</name>
</gene>
<comment type="caution">
    <text evidence="2">The sequence shown here is derived from an EMBL/GenBank/DDBJ whole genome shotgun (WGS) entry which is preliminary data.</text>
</comment>
<protein>
    <submittedName>
        <fullName evidence="2">Uncharacterized protein</fullName>
    </submittedName>
</protein>
<dbReference type="Proteomes" id="UP000236594">
    <property type="component" value="Unassembled WGS sequence"/>
</dbReference>
<name>A0A316XC28_9FLAO</name>